<feature type="compositionally biased region" description="Acidic residues" evidence="6">
    <location>
        <begin position="799"/>
        <end position="811"/>
    </location>
</feature>
<dbReference type="SMART" id="SM00408">
    <property type="entry name" value="IGc2"/>
    <property type="match status" value="7"/>
</dbReference>
<sequence>PVSLSPGVAVSVAGPAKRAAEQSSNPKITYSKETVAEEGDEVKIDCAVEGVDLTGVEDFSVSWSKINEEKPANSYPISTNERVLLFSSKYEVLHPDNTHQFSLIIKKINEEDIGLYRCTVYFGEDQRINADVPVKEGDAISIDCQPGGAPKPDVYWERVNQELPYYGGKFFKSNLLDLPLIERGHKGHYVCYADNGIGNPATSNVVLEVQYAPDVTVTKDRVFTSMNTEAILECTVFSHPPADIAWFKDDMPILGSSNLKIMKKQLEESEGVVITLTLLDTAPEDIGTYTCKAVNVIGSTNRDVELLTKSPPLIIKQSRKEVLYDQEKARLRDALPSVIECLAEGSPSPNYRWTKNGQPLIWQADSRLSIEEETGNLLIVDPVMEDNGLYQCFAYNELGTAVGDPVYFLNTTNIHFSNDGDRSDTYNVEAELGRPYKLSCPKAFGYPKPTMSWVKAKPHEEQIELEFVSDERIVADPEGNLWFTHITEDDDTGKNGFQYICLASTSFEPYDYSMASVIEMTVNAPADGAHNLEEEALNVESFSMYTSGDVVQFKAGEENSLWCIYGGEPVPSVGWRRKDGEELDPSRIITKNTGSTLVFNDTQVSDAGEYECSASNEVGTIKTQTLTVEVIQAPTFINELGSKVVKEGSIVTFTCDAEATDNVSYIWMFNGRILSSEGKHPRRNIKGNKLKIKGVTLTDVGNYACNATNENGYAYGQATLNVLPSSSSTGQSAASCQNVEDLRTEVAALRKTIELLQSLVTEQHGFAQQTHEQLRNISDKLQVPNLQDNTSATKLEEEKTMEEEEKEDLPL</sequence>
<keyword evidence="5" id="KW-0393">Immunoglobulin domain</keyword>
<feature type="domain" description="Ig-like" evidence="7">
    <location>
        <begin position="134"/>
        <end position="207"/>
    </location>
</feature>
<dbReference type="Pfam" id="PF13927">
    <property type="entry name" value="Ig_3"/>
    <property type="match status" value="3"/>
</dbReference>
<dbReference type="SMART" id="SM00409">
    <property type="entry name" value="IG"/>
    <property type="match status" value="7"/>
</dbReference>
<feature type="domain" description="Ig-like" evidence="7">
    <location>
        <begin position="213"/>
        <end position="307"/>
    </location>
</feature>
<dbReference type="GO" id="GO:0005911">
    <property type="term" value="C:cell-cell junction"/>
    <property type="evidence" value="ECO:0007669"/>
    <property type="project" value="TreeGrafter"/>
</dbReference>
<dbReference type="EMBL" id="JAHLQT010043872">
    <property type="protein sequence ID" value="KAG7154817.1"/>
    <property type="molecule type" value="Genomic_DNA"/>
</dbReference>
<dbReference type="InterPro" id="IPR007110">
    <property type="entry name" value="Ig-like_dom"/>
</dbReference>
<dbReference type="PANTHER" id="PTHR11640">
    <property type="entry name" value="NEPHRIN"/>
    <property type="match status" value="1"/>
</dbReference>
<dbReference type="InterPro" id="IPR013783">
    <property type="entry name" value="Ig-like_fold"/>
</dbReference>
<dbReference type="GO" id="GO:0098609">
    <property type="term" value="P:cell-cell adhesion"/>
    <property type="evidence" value="ECO:0007669"/>
    <property type="project" value="TreeGrafter"/>
</dbReference>
<dbReference type="InterPro" id="IPR051275">
    <property type="entry name" value="Cell_adhesion_signaling"/>
</dbReference>
<feature type="domain" description="Ig-like" evidence="7">
    <location>
        <begin position="540"/>
        <end position="627"/>
    </location>
</feature>
<keyword evidence="4" id="KW-0325">Glycoprotein</keyword>
<dbReference type="PROSITE" id="PS50835">
    <property type="entry name" value="IG_LIKE"/>
    <property type="match status" value="7"/>
</dbReference>
<feature type="non-terminal residue" evidence="8">
    <location>
        <position position="1"/>
    </location>
</feature>
<comment type="subcellular location">
    <subcellularLocation>
        <location evidence="1">Membrane</location>
        <topology evidence="1">Single-pass type I membrane protein</topology>
    </subcellularLocation>
</comment>
<dbReference type="AlphaFoldDB" id="A0A8J5J9E1"/>
<evidence type="ECO:0000313" key="9">
    <source>
        <dbReference type="Proteomes" id="UP000747542"/>
    </source>
</evidence>
<dbReference type="GO" id="GO:0050839">
    <property type="term" value="F:cell adhesion molecule binding"/>
    <property type="evidence" value="ECO:0007669"/>
    <property type="project" value="TreeGrafter"/>
</dbReference>
<dbReference type="GO" id="GO:0005886">
    <property type="term" value="C:plasma membrane"/>
    <property type="evidence" value="ECO:0007669"/>
    <property type="project" value="TreeGrafter"/>
</dbReference>
<feature type="non-terminal residue" evidence="8">
    <location>
        <position position="811"/>
    </location>
</feature>
<name>A0A8J5J9E1_HOMAM</name>
<dbReference type="PANTHER" id="PTHR11640:SF158">
    <property type="entry name" value="V-SET AND IMMUNOGLOBULIN DOMAIN-CONTAINING PROTEIN 10-LIKE 2"/>
    <property type="match status" value="1"/>
</dbReference>
<dbReference type="CDD" id="cd00096">
    <property type="entry name" value="Ig"/>
    <property type="match status" value="1"/>
</dbReference>
<keyword evidence="3" id="KW-1015">Disulfide bond</keyword>
<proteinExistence type="predicted"/>
<evidence type="ECO:0000256" key="6">
    <source>
        <dbReference type="SAM" id="MobiDB-lite"/>
    </source>
</evidence>
<evidence type="ECO:0000313" key="8">
    <source>
        <dbReference type="EMBL" id="KAG7154817.1"/>
    </source>
</evidence>
<evidence type="ECO:0000256" key="3">
    <source>
        <dbReference type="ARBA" id="ARBA00023157"/>
    </source>
</evidence>
<dbReference type="InterPro" id="IPR013098">
    <property type="entry name" value="Ig_I-set"/>
</dbReference>
<dbReference type="InterPro" id="IPR003598">
    <property type="entry name" value="Ig_sub2"/>
</dbReference>
<feature type="domain" description="Ig-like" evidence="7">
    <location>
        <begin position="405"/>
        <end position="523"/>
    </location>
</feature>
<evidence type="ECO:0000256" key="1">
    <source>
        <dbReference type="ARBA" id="ARBA00004479"/>
    </source>
</evidence>
<feature type="domain" description="Ig-like" evidence="7">
    <location>
        <begin position="634"/>
        <end position="721"/>
    </location>
</feature>
<keyword evidence="9" id="KW-1185">Reference proteome</keyword>
<feature type="region of interest" description="Disordered" evidence="6">
    <location>
        <begin position="777"/>
        <end position="811"/>
    </location>
</feature>
<dbReference type="Proteomes" id="UP000747542">
    <property type="component" value="Unassembled WGS sequence"/>
</dbReference>
<evidence type="ECO:0000256" key="5">
    <source>
        <dbReference type="ARBA" id="ARBA00023319"/>
    </source>
</evidence>
<evidence type="ECO:0000259" key="7">
    <source>
        <dbReference type="PROSITE" id="PS50835"/>
    </source>
</evidence>
<feature type="compositionally biased region" description="Polar residues" evidence="6">
    <location>
        <begin position="784"/>
        <end position="793"/>
    </location>
</feature>
<keyword evidence="2" id="KW-0472">Membrane</keyword>
<gene>
    <name evidence="8" type="primary">Nrg-L3</name>
    <name evidence="8" type="ORF">Hamer_G025722</name>
</gene>
<feature type="domain" description="Ig-like" evidence="7">
    <location>
        <begin position="311"/>
        <end position="403"/>
    </location>
</feature>
<dbReference type="InterPro" id="IPR036179">
    <property type="entry name" value="Ig-like_dom_sf"/>
</dbReference>
<comment type="caution">
    <text evidence="8">The sequence shown here is derived from an EMBL/GenBank/DDBJ whole genome shotgun (WGS) entry which is preliminary data.</text>
</comment>
<reference evidence="8" key="1">
    <citation type="journal article" date="2021" name="Sci. Adv.">
        <title>The American lobster genome reveals insights on longevity, neural, and immune adaptations.</title>
        <authorList>
            <person name="Polinski J.M."/>
            <person name="Zimin A.V."/>
            <person name="Clark K.F."/>
            <person name="Kohn A.B."/>
            <person name="Sadowski N."/>
            <person name="Timp W."/>
            <person name="Ptitsyn A."/>
            <person name="Khanna P."/>
            <person name="Romanova D.Y."/>
            <person name="Williams P."/>
            <person name="Greenwood S.J."/>
            <person name="Moroz L.L."/>
            <person name="Walt D.R."/>
            <person name="Bodnar A.G."/>
        </authorList>
    </citation>
    <scope>NUCLEOTIDE SEQUENCE</scope>
    <source>
        <strain evidence="8">GMGI-L3</strain>
    </source>
</reference>
<dbReference type="Pfam" id="PF07679">
    <property type="entry name" value="I-set"/>
    <property type="match status" value="3"/>
</dbReference>
<evidence type="ECO:0000256" key="4">
    <source>
        <dbReference type="ARBA" id="ARBA00023180"/>
    </source>
</evidence>
<dbReference type="Gene3D" id="2.60.40.10">
    <property type="entry name" value="Immunoglobulins"/>
    <property type="match status" value="7"/>
</dbReference>
<accession>A0A8J5J9E1</accession>
<protein>
    <submittedName>
        <fullName evidence="8">Neuroglian-like 3</fullName>
    </submittedName>
</protein>
<dbReference type="SUPFAM" id="SSF48726">
    <property type="entry name" value="Immunoglobulin"/>
    <property type="match status" value="7"/>
</dbReference>
<feature type="domain" description="Ig-like" evidence="7">
    <location>
        <begin position="26"/>
        <end position="129"/>
    </location>
</feature>
<dbReference type="InterPro" id="IPR003599">
    <property type="entry name" value="Ig_sub"/>
</dbReference>
<evidence type="ECO:0000256" key="2">
    <source>
        <dbReference type="ARBA" id="ARBA00023136"/>
    </source>
</evidence>
<organism evidence="8 9">
    <name type="scientific">Homarus americanus</name>
    <name type="common">American lobster</name>
    <dbReference type="NCBI Taxonomy" id="6706"/>
    <lineage>
        <taxon>Eukaryota</taxon>
        <taxon>Metazoa</taxon>
        <taxon>Ecdysozoa</taxon>
        <taxon>Arthropoda</taxon>
        <taxon>Crustacea</taxon>
        <taxon>Multicrustacea</taxon>
        <taxon>Malacostraca</taxon>
        <taxon>Eumalacostraca</taxon>
        <taxon>Eucarida</taxon>
        <taxon>Decapoda</taxon>
        <taxon>Pleocyemata</taxon>
        <taxon>Astacidea</taxon>
        <taxon>Nephropoidea</taxon>
        <taxon>Nephropidae</taxon>
        <taxon>Homarus</taxon>
    </lineage>
</organism>